<dbReference type="CDD" id="cd00093">
    <property type="entry name" value="HTH_XRE"/>
    <property type="match status" value="1"/>
</dbReference>
<organism evidence="2 3">
    <name type="scientific">Janthinobacterium aestuarii</name>
    <dbReference type="NCBI Taxonomy" id="2985511"/>
    <lineage>
        <taxon>Bacteria</taxon>
        <taxon>Pseudomonadati</taxon>
        <taxon>Pseudomonadota</taxon>
        <taxon>Betaproteobacteria</taxon>
        <taxon>Burkholderiales</taxon>
        <taxon>Oxalobacteraceae</taxon>
        <taxon>Janthinobacterium</taxon>
    </lineage>
</organism>
<proteinExistence type="predicted"/>
<gene>
    <name evidence="2" type="ORF">OPV09_17625</name>
</gene>
<reference evidence="2 3" key="1">
    <citation type="submission" date="2024-01" db="EMBL/GenBank/DDBJ databases">
        <title>Draft genome sequences of nine bacterial species from freshwater ponds near Washington, DC.</title>
        <authorList>
            <person name="Pavloudi C."/>
            <person name="Oliver L."/>
            <person name="Slattery K."/>
            <person name="Lissner G."/>
            <person name="Saw J.H."/>
        </authorList>
    </citation>
    <scope>NUCLEOTIDE SEQUENCE [LARGE SCALE GENOMIC DNA]</scope>
    <source>
        <strain evidence="3">TB1-E2</strain>
    </source>
</reference>
<dbReference type="RefSeq" id="WP_338678950.1">
    <property type="nucleotide sequence ID" value="NZ_CP142523.1"/>
</dbReference>
<feature type="domain" description="HTH cro/C1-type" evidence="1">
    <location>
        <begin position="35"/>
        <end position="77"/>
    </location>
</feature>
<sequence>MTQTTAITPYGSLNNADGNNNLLDTLLAKGPKNDAALARALEVAPPVISKIRHGRLPIGASLLIRMHEVFDVSICELKRIARAEVAA</sequence>
<dbReference type="Proteomes" id="UP001373909">
    <property type="component" value="Chromosome"/>
</dbReference>
<dbReference type="InterPro" id="IPR010982">
    <property type="entry name" value="Lambda_DNA-bd_dom_sf"/>
</dbReference>
<name>A0ABZ2GJA2_9BURK</name>
<keyword evidence="3" id="KW-1185">Reference proteome</keyword>
<dbReference type="PROSITE" id="PS50943">
    <property type="entry name" value="HTH_CROC1"/>
    <property type="match status" value="1"/>
</dbReference>
<evidence type="ECO:0000259" key="1">
    <source>
        <dbReference type="PROSITE" id="PS50943"/>
    </source>
</evidence>
<dbReference type="SUPFAM" id="SSF47413">
    <property type="entry name" value="lambda repressor-like DNA-binding domains"/>
    <property type="match status" value="1"/>
</dbReference>
<evidence type="ECO:0000313" key="2">
    <source>
        <dbReference type="EMBL" id="WWO44540.1"/>
    </source>
</evidence>
<evidence type="ECO:0000313" key="3">
    <source>
        <dbReference type="Proteomes" id="UP001373909"/>
    </source>
</evidence>
<accession>A0ABZ2GJA2</accession>
<protein>
    <submittedName>
        <fullName evidence="2">Helix-turn-helix transcriptional regulator</fullName>
    </submittedName>
</protein>
<dbReference type="InterPro" id="IPR001387">
    <property type="entry name" value="Cro/C1-type_HTH"/>
</dbReference>
<dbReference type="EMBL" id="CP142523">
    <property type="protein sequence ID" value="WWO44540.1"/>
    <property type="molecule type" value="Genomic_DNA"/>
</dbReference>